<dbReference type="PROSITE" id="PS00379">
    <property type="entry name" value="CDP_ALCOHOL_P_TRANSF"/>
    <property type="match status" value="1"/>
</dbReference>
<dbReference type="STRING" id="240015.ACP_1017"/>
<dbReference type="EMBL" id="CP001472">
    <property type="protein sequence ID" value="ACO32530.1"/>
    <property type="molecule type" value="Genomic_DNA"/>
</dbReference>
<feature type="transmembrane region" description="Helical" evidence="18">
    <location>
        <begin position="52"/>
        <end position="69"/>
    </location>
</feature>
<dbReference type="GO" id="GO:0016020">
    <property type="term" value="C:membrane"/>
    <property type="evidence" value="ECO:0007669"/>
    <property type="project" value="UniProtKB-SubCell"/>
</dbReference>
<keyword evidence="14" id="KW-1208">Phospholipid metabolism</keyword>
<dbReference type="HOGENOM" id="CLU_049944_2_0_0"/>
<feature type="transmembrane region" description="Helical" evidence="18">
    <location>
        <begin position="90"/>
        <end position="112"/>
    </location>
</feature>
<dbReference type="KEGG" id="aca:ACP_1017"/>
<comment type="catalytic activity">
    <reaction evidence="1">
        <text>a CDP-1,2-diacyl-sn-glycerol + L-serine = a 1,2-diacyl-sn-glycero-3-phospho-L-serine + CMP + H(+)</text>
        <dbReference type="Rhea" id="RHEA:16913"/>
        <dbReference type="ChEBI" id="CHEBI:15378"/>
        <dbReference type="ChEBI" id="CHEBI:33384"/>
        <dbReference type="ChEBI" id="CHEBI:57262"/>
        <dbReference type="ChEBI" id="CHEBI:58332"/>
        <dbReference type="ChEBI" id="CHEBI:60377"/>
        <dbReference type="EC" id="2.7.8.8"/>
    </reaction>
</comment>
<dbReference type="EC" id="2.7.8.8" evidence="5"/>
<evidence type="ECO:0000256" key="4">
    <source>
        <dbReference type="ARBA" id="ARBA00010441"/>
    </source>
</evidence>
<evidence type="ECO:0000256" key="13">
    <source>
        <dbReference type="ARBA" id="ARBA00023209"/>
    </source>
</evidence>
<dbReference type="Pfam" id="PF01066">
    <property type="entry name" value="CDP-OH_P_transf"/>
    <property type="match status" value="1"/>
</dbReference>
<feature type="transmembrane region" description="Helical" evidence="18">
    <location>
        <begin position="196"/>
        <end position="216"/>
    </location>
</feature>
<keyword evidence="13" id="KW-0594">Phospholipid biosynthesis</keyword>
<keyword evidence="10 18" id="KW-1133">Transmembrane helix</keyword>
<dbReference type="GO" id="GO:0008654">
    <property type="term" value="P:phospholipid biosynthetic process"/>
    <property type="evidence" value="ECO:0007669"/>
    <property type="project" value="UniProtKB-KW"/>
</dbReference>
<feature type="transmembrane region" description="Helical" evidence="18">
    <location>
        <begin position="21"/>
        <end position="40"/>
    </location>
</feature>
<evidence type="ECO:0000256" key="3">
    <source>
        <dbReference type="ARBA" id="ARBA00004308"/>
    </source>
</evidence>
<evidence type="ECO:0000313" key="20">
    <source>
        <dbReference type="Proteomes" id="UP000002207"/>
    </source>
</evidence>
<evidence type="ECO:0000256" key="5">
    <source>
        <dbReference type="ARBA" id="ARBA00013174"/>
    </source>
</evidence>
<keyword evidence="12 18" id="KW-0472">Membrane</keyword>
<sequence length="302" mass="33126">MPGLKSGENGKRDRKRRRGMYILPSIFTAANIGAGYFAITQSLQGSALEPKYFDHAALAIAFAIPFDALDGRIARMTNTTSDFGRELDSLADVITFGVAPSVLAFTWGFQMLPSAMDAGLHQKLVQFGAFLCFLFLLCGASRLARFNISHNPVPKNPGRPGRKYFVGMPIPAAAGVIAAVVHFFGGIPVSMSAVAITWMVLVGFLGFLMVSTWRFWSGKEINFNSRQPFQWIVLFGLVMYALVFFSRYVLAAMALAYMFSGVIARLAYSWQRHRRGAHAQVLSDNSPQRPGPVAGDPDTTTH</sequence>
<comment type="subcellular location">
    <subcellularLocation>
        <location evidence="3">Endomembrane system</location>
    </subcellularLocation>
    <subcellularLocation>
        <location evidence="2">Membrane</location>
        <topology evidence="2">Multi-pass membrane protein</topology>
    </subcellularLocation>
</comment>
<name>C1F3M5_ACIC5</name>
<feature type="transmembrane region" description="Helical" evidence="18">
    <location>
        <begin position="124"/>
        <end position="144"/>
    </location>
</feature>
<evidence type="ECO:0000256" key="18">
    <source>
        <dbReference type="SAM" id="Phobius"/>
    </source>
</evidence>
<evidence type="ECO:0000256" key="6">
    <source>
        <dbReference type="ARBA" id="ARBA00017171"/>
    </source>
</evidence>
<protein>
    <recommendedName>
        <fullName evidence="6">CDP-diacylglycerol--serine O-phosphatidyltransferase</fullName>
        <ecNumber evidence="5">2.7.8.8</ecNumber>
    </recommendedName>
    <alternativeName>
        <fullName evidence="15">Phosphatidylserine synthase</fullName>
    </alternativeName>
</protein>
<dbReference type="eggNOG" id="COG1183">
    <property type="taxonomic scope" value="Bacteria"/>
</dbReference>
<dbReference type="GO" id="GO:0012505">
    <property type="term" value="C:endomembrane system"/>
    <property type="evidence" value="ECO:0007669"/>
    <property type="project" value="UniProtKB-SubCell"/>
</dbReference>
<dbReference type="InterPro" id="IPR000462">
    <property type="entry name" value="CDP-OH_P_trans"/>
</dbReference>
<evidence type="ECO:0000256" key="7">
    <source>
        <dbReference type="ARBA" id="ARBA00022516"/>
    </source>
</evidence>
<dbReference type="GO" id="GO:0003882">
    <property type="term" value="F:CDP-diacylglycerol-serine O-phosphatidyltransferase activity"/>
    <property type="evidence" value="ECO:0007669"/>
    <property type="project" value="UniProtKB-EC"/>
</dbReference>
<evidence type="ECO:0000313" key="19">
    <source>
        <dbReference type="EMBL" id="ACO32530.1"/>
    </source>
</evidence>
<evidence type="ECO:0000256" key="14">
    <source>
        <dbReference type="ARBA" id="ARBA00023264"/>
    </source>
</evidence>
<evidence type="ECO:0000256" key="17">
    <source>
        <dbReference type="SAM" id="MobiDB-lite"/>
    </source>
</evidence>
<dbReference type="InterPro" id="IPR048254">
    <property type="entry name" value="CDP_ALCOHOL_P_TRANSF_CS"/>
</dbReference>
<evidence type="ECO:0000256" key="11">
    <source>
        <dbReference type="ARBA" id="ARBA00023098"/>
    </source>
</evidence>
<keyword evidence="7" id="KW-0444">Lipid biosynthesis</keyword>
<feature type="transmembrane region" description="Helical" evidence="18">
    <location>
        <begin position="228"/>
        <end position="245"/>
    </location>
</feature>
<dbReference type="Proteomes" id="UP000002207">
    <property type="component" value="Chromosome"/>
</dbReference>
<evidence type="ECO:0000256" key="2">
    <source>
        <dbReference type="ARBA" id="ARBA00004141"/>
    </source>
</evidence>
<dbReference type="NCBIfam" id="TIGR00473">
    <property type="entry name" value="pssA"/>
    <property type="match status" value="1"/>
</dbReference>
<gene>
    <name evidence="19" type="primary">pssA</name>
    <name evidence="19" type="ordered locus">ACP_1017</name>
</gene>
<evidence type="ECO:0000256" key="1">
    <source>
        <dbReference type="ARBA" id="ARBA00000287"/>
    </source>
</evidence>
<keyword evidence="9 18" id="KW-0812">Transmembrane</keyword>
<dbReference type="InterPro" id="IPR043130">
    <property type="entry name" value="CDP-OH_PTrfase_TM_dom"/>
</dbReference>
<accession>C1F3M5</accession>
<evidence type="ECO:0000256" key="10">
    <source>
        <dbReference type="ARBA" id="ARBA00022989"/>
    </source>
</evidence>
<keyword evidence="20" id="KW-1185">Reference proteome</keyword>
<dbReference type="AlphaFoldDB" id="C1F3M5"/>
<evidence type="ECO:0000256" key="8">
    <source>
        <dbReference type="ARBA" id="ARBA00022679"/>
    </source>
</evidence>
<dbReference type="Gene3D" id="1.20.120.1760">
    <property type="match status" value="1"/>
</dbReference>
<feature type="region of interest" description="Disordered" evidence="17">
    <location>
        <begin position="279"/>
        <end position="302"/>
    </location>
</feature>
<dbReference type="InParanoid" id="C1F3M5"/>
<evidence type="ECO:0000256" key="15">
    <source>
        <dbReference type="ARBA" id="ARBA00032361"/>
    </source>
</evidence>
<comment type="similarity">
    <text evidence="4 16">Belongs to the CDP-alcohol phosphatidyltransferase class-I family.</text>
</comment>
<evidence type="ECO:0000256" key="16">
    <source>
        <dbReference type="RuleBase" id="RU003750"/>
    </source>
</evidence>
<evidence type="ECO:0000256" key="12">
    <source>
        <dbReference type="ARBA" id="ARBA00023136"/>
    </source>
</evidence>
<organism evidence="19 20">
    <name type="scientific">Acidobacterium capsulatum (strain ATCC 51196 / DSM 11244 / BCRC 80197 / JCM 7670 / NBRC 15755 / NCIMB 13165 / 161)</name>
    <dbReference type="NCBI Taxonomy" id="240015"/>
    <lineage>
        <taxon>Bacteria</taxon>
        <taxon>Pseudomonadati</taxon>
        <taxon>Acidobacteriota</taxon>
        <taxon>Terriglobia</taxon>
        <taxon>Terriglobales</taxon>
        <taxon>Acidobacteriaceae</taxon>
        <taxon>Acidobacterium</taxon>
    </lineage>
</organism>
<keyword evidence="11" id="KW-0443">Lipid metabolism</keyword>
<feature type="transmembrane region" description="Helical" evidence="18">
    <location>
        <begin position="164"/>
        <end position="184"/>
    </location>
</feature>
<reference evidence="19 20" key="1">
    <citation type="journal article" date="2009" name="Appl. Environ. Microbiol.">
        <title>Three genomes from the phylum Acidobacteria provide insight into the lifestyles of these microorganisms in soils.</title>
        <authorList>
            <person name="Ward N.L."/>
            <person name="Challacombe J.F."/>
            <person name="Janssen P.H."/>
            <person name="Henrissat B."/>
            <person name="Coutinho P.M."/>
            <person name="Wu M."/>
            <person name="Xie G."/>
            <person name="Haft D.H."/>
            <person name="Sait M."/>
            <person name="Badger J."/>
            <person name="Barabote R.D."/>
            <person name="Bradley B."/>
            <person name="Brettin T.S."/>
            <person name="Brinkac L.M."/>
            <person name="Bruce D."/>
            <person name="Creasy T."/>
            <person name="Daugherty S.C."/>
            <person name="Davidsen T.M."/>
            <person name="DeBoy R.T."/>
            <person name="Detter J.C."/>
            <person name="Dodson R.J."/>
            <person name="Durkin A.S."/>
            <person name="Ganapathy A."/>
            <person name="Gwinn-Giglio M."/>
            <person name="Han C.S."/>
            <person name="Khouri H."/>
            <person name="Kiss H."/>
            <person name="Kothari S.P."/>
            <person name="Madupu R."/>
            <person name="Nelson K.E."/>
            <person name="Nelson W.C."/>
            <person name="Paulsen I."/>
            <person name="Penn K."/>
            <person name="Ren Q."/>
            <person name="Rosovitz M.J."/>
            <person name="Selengut J.D."/>
            <person name="Shrivastava S."/>
            <person name="Sullivan S.A."/>
            <person name="Tapia R."/>
            <person name="Thompson L.S."/>
            <person name="Watkins K.L."/>
            <person name="Yang Q."/>
            <person name="Yu C."/>
            <person name="Zafar N."/>
            <person name="Zhou L."/>
            <person name="Kuske C.R."/>
        </authorList>
    </citation>
    <scope>NUCLEOTIDE SEQUENCE [LARGE SCALE GENOMIC DNA]</scope>
    <source>
        <strain evidence="20">ATCC 51196 / DSM 11244 / BCRC 80197 / JCM 7670 / NBRC 15755 / NCIMB 13165 / 161</strain>
    </source>
</reference>
<evidence type="ECO:0000256" key="9">
    <source>
        <dbReference type="ARBA" id="ARBA00022692"/>
    </source>
</evidence>
<keyword evidence="8 16" id="KW-0808">Transferase</keyword>
<proteinExistence type="inferred from homology"/>
<dbReference type="InterPro" id="IPR004533">
    <property type="entry name" value="CDP-diaglyc--ser_O-PTrfase"/>
</dbReference>